<dbReference type="EMBL" id="JBHUMJ010000002">
    <property type="protein sequence ID" value="MFD2699820.1"/>
    <property type="molecule type" value="Genomic_DNA"/>
</dbReference>
<name>A0ABW5SJ66_9BACL</name>
<evidence type="ECO:0000313" key="2">
    <source>
        <dbReference type="Proteomes" id="UP001597540"/>
    </source>
</evidence>
<gene>
    <name evidence="1" type="ORF">ACFSVM_05015</name>
</gene>
<keyword evidence="2" id="KW-1185">Reference proteome</keyword>
<dbReference type="Proteomes" id="UP001597540">
    <property type="component" value="Unassembled WGS sequence"/>
</dbReference>
<dbReference type="NCBIfam" id="NF033524">
    <property type="entry name" value="lasso_PadeA_fam"/>
    <property type="match status" value="1"/>
</dbReference>
<proteinExistence type="predicted"/>
<evidence type="ECO:0000313" key="1">
    <source>
        <dbReference type="EMBL" id="MFD2699820.1"/>
    </source>
</evidence>
<dbReference type="RefSeq" id="WP_177178639.1">
    <property type="nucleotide sequence ID" value="NZ_JBHUMJ010000002.1"/>
</dbReference>
<organism evidence="1 2">
    <name type="scientific">Paenibacillus shunpengii</name>
    <dbReference type="NCBI Taxonomy" id="2054424"/>
    <lineage>
        <taxon>Bacteria</taxon>
        <taxon>Bacillati</taxon>
        <taxon>Bacillota</taxon>
        <taxon>Bacilli</taxon>
        <taxon>Bacillales</taxon>
        <taxon>Paenibacillaceae</taxon>
        <taxon>Paenibacillus</taxon>
    </lineage>
</organism>
<comment type="caution">
    <text evidence="1">The sequence shown here is derived from an EMBL/GenBank/DDBJ whole genome shotgun (WGS) entry which is preliminary data.</text>
</comment>
<accession>A0ABW5SJ66</accession>
<reference evidence="2" key="1">
    <citation type="journal article" date="2019" name="Int. J. Syst. Evol. Microbiol.">
        <title>The Global Catalogue of Microorganisms (GCM) 10K type strain sequencing project: providing services to taxonomists for standard genome sequencing and annotation.</title>
        <authorList>
            <consortium name="The Broad Institute Genomics Platform"/>
            <consortium name="The Broad Institute Genome Sequencing Center for Infectious Disease"/>
            <person name="Wu L."/>
            <person name="Ma J."/>
        </authorList>
    </citation>
    <scope>NUCLEOTIDE SEQUENCE [LARGE SCALE GENOMIC DNA]</scope>
    <source>
        <strain evidence="2">KCTC 33849</strain>
    </source>
</reference>
<dbReference type="InterPro" id="IPR049825">
    <property type="entry name" value="Lasso_PadeA-like"/>
</dbReference>
<protein>
    <submittedName>
        <fullName evidence="1">Paeninodin family lasso peptide</fullName>
    </submittedName>
</protein>
<sequence length="44" mass="5165">MNIEKKEWQTPSLEVLEISETKKGVGYRQIDWISEHDGDLYNPS</sequence>